<name>L1IVS4_GUITC</name>
<keyword evidence="1" id="KW-0677">Repeat</keyword>
<reference evidence="3" key="3">
    <citation type="submission" date="2015-06" db="UniProtKB">
        <authorList>
            <consortium name="EnsemblProtists"/>
        </authorList>
    </citation>
    <scope>IDENTIFICATION</scope>
</reference>
<evidence type="ECO:0008006" key="5">
    <source>
        <dbReference type="Google" id="ProtNLM"/>
    </source>
</evidence>
<keyword evidence="4" id="KW-1185">Reference proteome</keyword>
<dbReference type="GeneID" id="17296756"/>
<organism evidence="2">
    <name type="scientific">Guillardia theta (strain CCMP2712)</name>
    <name type="common">Cryptophyte</name>
    <dbReference type="NCBI Taxonomy" id="905079"/>
    <lineage>
        <taxon>Eukaryota</taxon>
        <taxon>Cryptophyceae</taxon>
        <taxon>Pyrenomonadales</taxon>
        <taxon>Geminigeraceae</taxon>
        <taxon>Guillardia</taxon>
    </lineage>
</organism>
<dbReference type="PaxDb" id="55529-EKX39994"/>
<dbReference type="HOGENOM" id="CLU_032017_5_4_1"/>
<dbReference type="OrthoDB" id="300500at2759"/>
<feature type="non-terminal residue" evidence="2">
    <location>
        <position position="1"/>
    </location>
</feature>
<dbReference type="PANTHER" id="PTHR23084:SF263">
    <property type="entry name" value="MORN REPEAT-CONTAINING PROTEIN 1"/>
    <property type="match status" value="1"/>
</dbReference>
<sequence>GAEYVGEWMSGLRQGRGKQIWANGSTYDGQFYEDAMEGMGVLRYANGDVYQGIMHDGQRHGKGMTLTLPSRYEGEWLRDRRHGEG</sequence>
<dbReference type="Proteomes" id="UP000011087">
    <property type="component" value="Unassembled WGS sequence"/>
</dbReference>
<evidence type="ECO:0000256" key="1">
    <source>
        <dbReference type="ARBA" id="ARBA00022737"/>
    </source>
</evidence>
<dbReference type="Gene3D" id="2.20.110.10">
    <property type="entry name" value="Histone H3 K4-specific methyltransferase SET7/9 N-terminal domain"/>
    <property type="match status" value="1"/>
</dbReference>
<dbReference type="SUPFAM" id="SSF82185">
    <property type="entry name" value="Histone H3 K4-specific methyltransferase SET7/9 N-terminal domain"/>
    <property type="match status" value="1"/>
</dbReference>
<reference evidence="4" key="2">
    <citation type="submission" date="2012-11" db="EMBL/GenBank/DDBJ databases">
        <authorList>
            <person name="Kuo A."/>
            <person name="Curtis B.A."/>
            <person name="Tanifuji G."/>
            <person name="Burki F."/>
            <person name="Gruber A."/>
            <person name="Irimia M."/>
            <person name="Maruyama S."/>
            <person name="Arias M.C."/>
            <person name="Ball S.G."/>
            <person name="Gile G.H."/>
            <person name="Hirakawa Y."/>
            <person name="Hopkins J.F."/>
            <person name="Rensing S.A."/>
            <person name="Schmutz J."/>
            <person name="Symeonidi A."/>
            <person name="Elias M."/>
            <person name="Eveleigh R.J."/>
            <person name="Herman E.K."/>
            <person name="Klute M.J."/>
            <person name="Nakayama T."/>
            <person name="Obornik M."/>
            <person name="Reyes-Prieto A."/>
            <person name="Armbrust E.V."/>
            <person name="Aves S.J."/>
            <person name="Beiko R.G."/>
            <person name="Coutinho P."/>
            <person name="Dacks J.B."/>
            <person name="Durnford D.G."/>
            <person name="Fast N.M."/>
            <person name="Green B.R."/>
            <person name="Grisdale C."/>
            <person name="Hempe F."/>
            <person name="Henrissat B."/>
            <person name="Hoppner M.P."/>
            <person name="Ishida K.-I."/>
            <person name="Kim E."/>
            <person name="Koreny L."/>
            <person name="Kroth P.G."/>
            <person name="Liu Y."/>
            <person name="Malik S.-B."/>
            <person name="Maier U.G."/>
            <person name="McRose D."/>
            <person name="Mock T."/>
            <person name="Neilson J.A."/>
            <person name="Onodera N.T."/>
            <person name="Poole A.M."/>
            <person name="Pritham E.J."/>
            <person name="Richards T.A."/>
            <person name="Rocap G."/>
            <person name="Roy S.W."/>
            <person name="Sarai C."/>
            <person name="Schaack S."/>
            <person name="Shirato S."/>
            <person name="Slamovits C.H."/>
            <person name="Spencer D.F."/>
            <person name="Suzuki S."/>
            <person name="Worden A.Z."/>
            <person name="Zauner S."/>
            <person name="Barry K."/>
            <person name="Bell C."/>
            <person name="Bharti A.K."/>
            <person name="Crow J.A."/>
            <person name="Grimwood J."/>
            <person name="Kramer R."/>
            <person name="Lindquist E."/>
            <person name="Lucas S."/>
            <person name="Salamov A."/>
            <person name="McFadden G.I."/>
            <person name="Lane C.E."/>
            <person name="Keeling P.J."/>
            <person name="Gray M.W."/>
            <person name="Grigoriev I.V."/>
            <person name="Archibald J.M."/>
        </authorList>
    </citation>
    <scope>NUCLEOTIDE SEQUENCE</scope>
    <source>
        <strain evidence="4">CCMP2712</strain>
    </source>
</reference>
<dbReference type="AlphaFoldDB" id="L1IVS4"/>
<dbReference type="STRING" id="905079.L1IVS4"/>
<dbReference type="EMBL" id="JH993035">
    <property type="protein sequence ID" value="EKX39994.1"/>
    <property type="molecule type" value="Genomic_DNA"/>
</dbReference>
<dbReference type="KEGG" id="gtt:GUITHDRAFT_59319"/>
<evidence type="ECO:0000313" key="2">
    <source>
        <dbReference type="EMBL" id="EKX39994.1"/>
    </source>
</evidence>
<dbReference type="OMA" id="EWAENEM"/>
<evidence type="ECO:0000313" key="4">
    <source>
        <dbReference type="Proteomes" id="UP000011087"/>
    </source>
</evidence>
<dbReference type="RefSeq" id="XP_005826974.1">
    <property type="nucleotide sequence ID" value="XM_005826917.1"/>
</dbReference>
<dbReference type="Pfam" id="PF02493">
    <property type="entry name" value="MORN"/>
    <property type="match status" value="4"/>
</dbReference>
<proteinExistence type="predicted"/>
<accession>L1IVS4</accession>
<gene>
    <name evidence="2" type="ORF">GUITHDRAFT_59319</name>
</gene>
<reference evidence="2 4" key="1">
    <citation type="journal article" date="2012" name="Nature">
        <title>Algal genomes reveal evolutionary mosaicism and the fate of nucleomorphs.</title>
        <authorList>
            <consortium name="DOE Joint Genome Institute"/>
            <person name="Curtis B.A."/>
            <person name="Tanifuji G."/>
            <person name="Burki F."/>
            <person name="Gruber A."/>
            <person name="Irimia M."/>
            <person name="Maruyama S."/>
            <person name="Arias M.C."/>
            <person name="Ball S.G."/>
            <person name="Gile G.H."/>
            <person name="Hirakawa Y."/>
            <person name="Hopkins J.F."/>
            <person name="Kuo A."/>
            <person name="Rensing S.A."/>
            <person name="Schmutz J."/>
            <person name="Symeonidi A."/>
            <person name="Elias M."/>
            <person name="Eveleigh R.J."/>
            <person name="Herman E.K."/>
            <person name="Klute M.J."/>
            <person name="Nakayama T."/>
            <person name="Obornik M."/>
            <person name="Reyes-Prieto A."/>
            <person name="Armbrust E.V."/>
            <person name="Aves S.J."/>
            <person name="Beiko R.G."/>
            <person name="Coutinho P."/>
            <person name="Dacks J.B."/>
            <person name="Durnford D.G."/>
            <person name="Fast N.M."/>
            <person name="Green B.R."/>
            <person name="Grisdale C.J."/>
            <person name="Hempel F."/>
            <person name="Henrissat B."/>
            <person name="Hoppner M.P."/>
            <person name="Ishida K."/>
            <person name="Kim E."/>
            <person name="Koreny L."/>
            <person name="Kroth P.G."/>
            <person name="Liu Y."/>
            <person name="Malik S.B."/>
            <person name="Maier U.G."/>
            <person name="McRose D."/>
            <person name="Mock T."/>
            <person name="Neilson J.A."/>
            <person name="Onodera N.T."/>
            <person name="Poole A.M."/>
            <person name="Pritham E.J."/>
            <person name="Richards T.A."/>
            <person name="Rocap G."/>
            <person name="Roy S.W."/>
            <person name="Sarai C."/>
            <person name="Schaack S."/>
            <person name="Shirato S."/>
            <person name="Slamovits C.H."/>
            <person name="Spencer D.F."/>
            <person name="Suzuki S."/>
            <person name="Worden A.Z."/>
            <person name="Zauner S."/>
            <person name="Barry K."/>
            <person name="Bell C."/>
            <person name="Bharti A.K."/>
            <person name="Crow J.A."/>
            <person name="Grimwood J."/>
            <person name="Kramer R."/>
            <person name="Lindquist E."/>
            <person name="Lucas S."/>
            <person name="Salamov A."/>
            <person name="McFadden G.I."/>
            <person name="Lane C.E."/>
            <person name="Keeling P.J."/>
            <person name="Gray M.W."/>
            <person name="Grigoriev I.V."/>
            <person name="Archibald J.M."/>
        </authorList>
    </citation>
    <scope>NUCLEOTIDE SEQUENCE</scope>
    <source>
        <strain evidence="2 4">CCMP2712</strain>
    </source>
</reference>
<evidence type="ECO:0000313" key="3">
    <source>
        <dbReference type="EnsemblProtists" id="EKX39994"/>
    </source>
</evidence>
<dbReference type="PANTHER" id="PTHR23084">
    <property type="entry name" value="PHOSPHATIDYLINOSITOL-4-PHOSPHATE 5-KINASE RELATED"/>
    <property type="match status" value="1"/>
</dbReference>
<feature type="non-terminal residue" evidence="2">
    <location>
        <position position="85"/>
    </location>
</feature>
<dbReference type="InterPro" id="IPR003409">
    <property type="entry name" value="MORN"/>
</dbReference>
<dbReference type="SMART" id="SM00698">
    <property type="entry name" value="MORN"/>
    <property type="match status" value="4"/>
</dbReference>
<dbReference type="EnsemblProtists" id="EKX39994">
    <property type="protein sequence ID" value="EKX39994"/>
    <property type="gene ID" value="GUITHDRAFT_59319"/>
</dbReference>
<protein>
    <recommendedName>
        <fullName evidence="5">MORN repeat-containing protein 5</fullName>
    </recommendedName>
</protein>